<evidence type="ECO:0000313" key="2">
    <source>
        <dbReference type="EMBL" id="KEF63433.1"/>
    </source>
</evidence>
<dbReference type="AlphaFoldDB" id="A0A072PVR1"/>
<dbReference type="OrthoDB" id="4161767at2759"/>
<gene>
    <name evidence="2" type="ORF">A1O9_01411</name>
</gene>
<protein>
    <recommendedName>
        <fullName evidence="1">Heterokaryon incompatibility domain-containing protein</fullName>
    </recommendedName>
</protein>
<reference evidence="2 3" key="1">
    <citation type="submission" date="2013-03" db="EMBL/GenBank/DDBJ databases">
        <title>The Genome Sequence of Exophiala aquamarina CBS 119918.</title>
        <authorList>
            <consortium name="The Broad Institute Genomics Platform"/>
            <person name="Cuomo C."/>
            <person name="de Hoog S."/>
            <person name="Gorbushina A."/>
            <person name="Walker B."/>
            <person name="Young S.K."/>
            <person name="Zeng Q."/>
            <person name="Gargeya S."/>
            <person name="Fitzgerald M."/>
            <person name="Haas B."/>
            <person name="Abouelleil A."/>
            <person name="Allen A.W."/>
            <person name="Alvarado L."/>
            <person name="Arachchi H.M."/>
            <person name="Berlin A.M."/>
            <person name="Chapman S.B."/>
            <person name="Gainer-Dewar J."/>
            <person name="Goldberg J."/>
            <person name="Griggs A."/>
            <person name="Gujja S."/>
            <person name="Hansen M."/>
            <person name="Howarth C."/>
            <person name="Imamovic A."/>
            <person name="Ireland A."/>
            <person name="Larimer J."/>
            <person name="McCowan C."/>
            <person name="Murphy C."/>
            <person name="Pearson M."/>
            <person name="Poon T.W."/>
            <person name="Priest M."/>
            <person name="Roberts A."/>
            <person name="Saif S."/>
            <person name="Shea T."/>
            <person name="Sisk P."/>
            <person name="Sykes S."/>
            <person name="Wortman J."/>
            <person name="Nusbaum C."/>
            <person name="Birren B."/>
        </authorList>
    </citation>
    <scope>NUCLEOTIDE SEQUENCE [LARGE SCALE GENOMIC DNA]</scope>
    <source>
        <strain evidence="2 3">CBS 119918</strain>
    </source>
</reference>
<sequence length="497" mass="55953">MDNLSSLQLSGSLGSPDVILPNVIEDAMTLVGAIRERYLWVDSLCIVQDDAAQKHQSIMQMDLIYREAVLTIVAASGEDANSPLPGVRLHSRPPQVAAAVSGVTWVTTPPMLQDLLRRSHYESRGWTFQERLLSRRCLYFSSQWVYFECPSTIKAEAWLSDGFPVGRAYEFPEATSHNPLVHLLNEESSPASMRTFETYYSLVGMYQERSLSYATDILNAFSGVMTYFQELTGTTFACGLPESGFDRALLWVPTGVIQRRRGETSSPNSSGELCCPSWSWAGWIGKVQWLDVATEDQHFPVGNRPTLRSEVRYFYFGAHGKSRAVRRRDIISPPSENASSSSSTHTPNIDPKLYILRFIASTIRAKDFTAIAFIRSKPFVPKFGTSLIYDSNKRQCGIMYEKQPPHFEDNESSIYELVKLSTSPPRGLSDDHWGYITRVNPRLEEVFDSSYFRPDRGVVNAMLVKSTGEFSERVALCQMHSDVFTSATCTMKRISLI</sequence>
<dbReference type="InterPro" id="IPR010730">
    <property type="entry name" value="HET"/>
</dbReference>
<dbReference type="GeneID" id="25276357"/>
<comment type="caution">
    <text evidence="2">The sequence shown here is derived from an EMBL/GenBank/DDBJ whole genome shotgun (WGS) entry which is preliminary data.</text>
</comment>
<dbReference type="STRING" id="1182545.A0A072PVR1"/>
<dbReference type="EMBL" id="AMGV01000001">
    <property type="protein sequence ID" value="KEF63433.1"/>
    <property type="molecule type" value="Genomic_DNA"/>
</dbReference>
<keyword evidence="3" id="KW-1185">Reference proteome</keyword>
<dbReference type="RefSeq" id="XP_013266023.1">
    <property type="nucleotide sequence ID" value="XM_013410569.1"/>
</dbReference>
<feature type="domain" description="Heterokaryon incompatibility" evidence="1">
    <location>
        <begin position="16"/>
        <end position="130"/>
    </location>
</feature>
<dbReference type="Proteomes" id="UP000027920">
    <property type="component" value="Unassembled WGS sequence"/>
</dbReference>
<dbReference type="PANTHER" id="PTHR33112">
    <property type="entry name" value="DOMAIN PROTEIN, PUTATIVE-RELATED"/>
    <property type="match status" value="1"/>
</dbReference>
<evidence type="ECO:0000313" key="3">
    <source>
        <dbReference type="Proteomes" id="UP000027920"/>
    </source>
</evidence>
<dbReference type="HOGENOM" id="CLU_003953_5_1_1"/>
<dbReference type="Pfam" id="PF06985">
    <property type="entry name" value="HET"/>
    <property type="match status" value="1"/>
</dbReference>
<accession>A0A072PVR1</accession>
<name>A0A072PVR1_9EURO</name>
<dbReference type="PANTHER" id="PTHR33112:SF12">
    <property type="entry name" value="HETEROKARYON INCOMPATIBILITY DOMAIN-CONTAINING PROTEIN"/>
    <property type="match status" value="1"/>
</dbReference>
<proteinExistence type="predicted"/>
<dbReference type="VEuPathDB" id="FungiDB:A1O9_01411"/>
<evidence type="ECO:0000259" key="1">
    <source>
        <dbReference type="Pfam" id="PF06985"/>
    </source>
</evidence>
<organism evidence="2 3">
    <name type="scientific">Exophiala aquamarina CBS 119918</name>
    <dbReference type="NCBI Taxonomy" id="1182545"/>
    <lineage>
        <taxon>Eukaryota</taxon>
        <taxon>Fungi</taxon>
        <taxon>Dikarya</taxon>
        <taxon>Ascomycota</taxon>
        <taxon>Pezizomycotina</taxon>
        <taxon>Eurotiomycetes</taxon>
        <taxon>Chaetothyriomycetidae</taxon>
        <taxon>Chaetothyriales</taxon>
        <taxon>Herpotrichiellaceae</taxon>
        <taxon>Exophiala</taxon>
    </lineage>
</organism>